<dbReference type="Pfam" id="PF25545">
    <property type="entry name" value="DUF7924"/>
    <property type="match status" value="1"/>
</dbReference>
<dbReference type="AlphaFoldDB" id="A0AAJ0HX52"/>
<sequence>SLALCHLAAEFKRADGNLRLARYQAAYDGTVLVHARNRALDHAATLGYSSREAVGRAARETSVLTCVTDGKMVELFAHYCEGEQYHQYPVATENLLTYPNRGRELIRHAQDFAQRKSFELAALLGATL</sequence>
<proteinExistence type="predicted"/>
<dbReference type="Proteomes" id="UP001275084">
    <property type="component" value="Unassembled WGS sequence"/>
</dbReference>
<reference evidence="2" key="2">
    <citation type="submission" date="2023-06" db="EMBL/GenBank/DDBJ databases">
        <authorList>
            <consortium name="Lawrence Berkeley National Laboratory"/>
            <person name="Haridas S."/>
            <person name="Hensen N."/>
            <person name="Bonometti L."/>
            <person name="Westerberg I."/>
            <person name="Brannstrom I.O."/>
            <person name="Guillou S."/>
            <person name="Cros-Aarteil S."/>
            <person name="Calhoun S."/>
            <person name="Kuo A."/>
            <person name="Mondo S."/>
            <person name="Pangilinan J."/>
            <person name="Riley R."/>
            <person name="Labutti K."/>
            <person name="Andreopoulos B."/>
            <person name="Lipzen A."/>
            <person name="Chen C."/>
            <person name="Yanf M."/>
            <person name="Daum C."/>
            <person name="Ng V."/>
            <person name="Clum A."/>
            <person name="Steindorff A."/>
            <person name="Ohm R."/>
            <person name="Martin F."/>
            <person name="Silar P."/>
            <person name="Natvig D."/>
            <person name="Lalanne C."/>
            <person name="Gautier V."/>
            <person name="Ament-Velasquez S.L."/>
            <person name="Kruys A."/>
            <person name="Hutchinson M.I."/>
            <person name="Powell A.J."/>
            <person name="Barry K."/>
            <person name="Miller A.N."/>
            <person name="Grigoriev I.V."/>
            <person name="Debuchy R."/>
            <person name="Gladieux P."/>
            <person name="Thoren M.H."/>
            <person name="Johannesson H."/>
        </authorList>
    </citation>
    <scope>NUCLEOTIDE SEQUENCE</scope>
    <source>
        <strain evidence="2">CBS 955.72</strain>
    </source>
</reference>
<dbReference type="EMBL" id="JAUIQD010000001">
    <property type="protein sequence ID" value="KAK3364199.1"/>
    <property type="molecule type" value="Genomic_DNA"/>
</dbReference>
<evidence type="ECO:0000313" key="2">
    <source>
        <dbReference type="EMBL" id="KAK3364199.1"/>
    </source>
</evidence>
<protein>
    <recommendedName>
        <fullName evidence="1">DUF7924 domain-containing protein</fullName>
    </recommendedName>
</protein>
<feature type="domain" description="DUF7924" evidence="1">
    <location>
        <begin position="7"/>
        <end position="94"/>
    </location>
</feature>
<evidence type="ECO:0000313" key="3">
    <source>
        <dbReference type="Proteomes" id="UP001275084"/>
    </source>
</evidence>
<reference evidence="2" key="1">
    <citation type="journal article" date="2023" name="Mol. Phylogenet. Evol.">
        <title>Genome-scale phylogeny and comparative genomics of the fungal order Sordariales.</title>
        <authorList>
            <person name="Hensen N."/>
            <person name="Bonometti L."/>
            <person name="Westerberg I."/>
            <person name="Brannstrom I.O."/>
            <person name="Guillou S."/>
            <person name="Cros-Aarteil S."/>
            <person name="Calhoun S."/>
            <person name="Haridas S."/>
            <person name="Kuo A."/>
            <person name="Mondo S."/>
            <person name="Pangilinan J."/>
            <person name="Riley R."/>
            <person name="LaButti K."/>
            <person name="Andreopoulos B."/>
            <person name="Lipzen A."/>
            <person name="Chen C."/>
            <person name="Yan M."/>
            <person name="Daum C."/>
            <person name="Ng V."/>
            <person name="Clum A."/>
            <person name="Steindorff A."/>
            <person name="Ohm R.A."/>
            <person name="Martin F."/>
            <person name="Silar P."/>
            <person name="Natvig D.O."/>
            <person name="Lalanne C."/>
            <person name="Gautier V."/>
            <person name="Ament-Velasquez S.L."/>
            <person name="Kruys A."/>
            <person name="Hutchinson M.I."/>
            <person name="Powell A.J."/>
            <person name="Barry K."/>
            <person name="Miller A.N."/>
            <person name="Grigoriev I.V."/>
            <person name="Debuchy R."/>
            <person name="Gladieux P."/>
            <person name="Hiltunen Thoren M."/>
            <person name="Johannesson H."/>
        </authorList>
    </citation>
    <scope>NUCLEOTIDE SEQUENCE</scope>
    <source>
        <strain evidence="2">CBS 955.72</strain>
    </source>
</reference>
<organism evidence="2 3">
    <name type="scientific">Lasiosphaeria hispida</name>
    <dbReference type="NCBI Taxonomy" id="260671"/>
    <lineage>
        <taxon>Eukaryota</taxon>
        <taxon>Fungi</taxon>
        <taxon>Dikarya</taxon>
        <taxon>Ascomycota</taxon>
        <taxon>Pezizomycotina</taxon>
        <taxon>Sordariomycetes</taxon>
        <taxon>Sordariomycetidae</taxon>
        <taxon>Sordariales</taxon>
        <taxon>Lasiosphaeriaceae</taxon>
        <taxon>Lasiosphaeria</taxon>
    </lineage>
</organism>
<comment type="caution">
    <text evidence="2">The sequence shown here is derived from an EMBL/GenBank/DDBJ whole genome shotgun (WGS) entry which is preliminary data.</text>
</comment>
<evidence type="ECO:0000259" key="1">
    <source>
        <dbReference type="Pfam" id="PF25545"/>
    </source>
</evidence>
<keyword evidence="3" id="KW-1185">Reference proteome</keyword>
<feature type="non-terminal residue" evidence="2">
    <location>
        <position position="1"/>
    </location>
</feature>
<dbReference type="InterPro" id="IPR057684">
    <property type="entry name" value="DUF7924"/>
</dbReference>
<accession>A0AAJ0HX52</accession>
<name>A0AAJ0HX52_9PEZI</name>
<gene>
    <name evidence="2" type="ORF">B0T25DRAFT_442779</name>
</gene>